<proteinExistence type="predicted"/>
<comment type="caution">
    <text evidence="1">The sequence shown here is derived from an EMBL/GenBank/DDBJ whole genome shotgun (WGS) entry which is preliminary data.</text>
</comment>
<gene>
    <name evidence="1" type="primary">Necator_chrX.g24390</name>
    <name evidence="1" type="ORF">RB195_024225</name>
</gene>
<evidence type="ECO:0000313" key="2">
    <source>
        <dbReference type="Proteomes" id="UP001303046"/>
    </source>
</evidence>
<keyword evidence="2" id="KW-1185">Reference proteome</keyword>
<evidence type="ECO:0000313" key="1">
    <source>
        <dbReference type="EMBL" id="KAK6763815.1"/>
    </source>
</evidence>
<name>A0ABR1EN75_NECAM</name>
<accession>A0ABR1EN75</accession>
<sequence length="141" mass="16482">MTLEKNCSQQHVTFEKLGNLVESVSSSTRVWQKISTLLTNYDSNRTFADKNMWSALTIFVAYASKLNYEEMETFYMNPEKFYRDDYTFYKASLGNFNAKIGLRKTLEKLHIANDGLQWNEQVERLSEFIMASRGIRGNSQF</sequence>
<organism evidence="1 2">
    <name type="scientific">Necator americanus</name>
    <name type="common">Human hookworm</name>
    <dbReference type="NCBI Taxonomy" id="51031"/>
    <lineage>
        <taxon>Eukaryota</taxon>
        <taxon>Metazoa</taxon>
        <taxon>Ecdysozoa</taxon>
        <taxon>Nematoda</taxon>
        <taxon>Chromadorea</taxon>
        <taxon>Rhabditida</taxon>
        <taxon>Rhabditina</taxon>
        <taxon>Rhabditomorpha</taxon>
        <taxon>Strongyloidea</taxon>
        <taxon>Ancylostomatidae</taxon>
        <taxon>Bunostominae</taxon>
        <taxon>Necator</taxon>
    </lineage>
</organism>
<dbReference type="EMBL" id="JAVFWL010000006">
    <property type="protein sequence ID" value="KAK6763815.1"/>
    <property type="molecule type" value="Genomic_DNA"/>
</dbReference>
<reference evidence="1 2" key="1">
    <citation type="submission" date="2023-08" db="EMBL/GenBank/DDBJ databases">
        <title>A Necator americanus chromosomal reference genome.</title>
        <authorList>
            <person name="Ilik V."/>
            <person name="Petrzelkova K.J."/>
            <person name="Pardy F."/>
            <person name="Fuh T."/>
            <person name="Niatou-Singa F.S."/>
            <person name="Gouil Q."/>
            <person name="Baker L."/>
            <person name="Ritchie M.E."/>
            <person name="Jex A.R."/>
            <person name="Gazzola D."/>
            <person name="Li H."/>
            <person name="Toshio Fujiwara R."/>
            <person name="Zhan B."/>
            <person name="Aroian R.V."/>
            <person name="Pafco B."/>
            <person name="Schwarz E.M."/>
        </authorList>
    </citation>
    <scope>NUCLEOTIDE SEQUENCE [LARGE SCALE GENOMIC DNA]</scope>
    <source>
        <strain evidence="1 2">Aroian</strain>
        <tissue evidence="1">Whole animal</tissue>
    </source>
</reference>
<protein>
    <submittedName>
        <fullName evidence="1">Uncharacterized protein</fullName>
    </submittedName>
</protein>
<dbReference type="Proteomes" id="UP001303046">
    <property type="component" value="Unassembled WGS sequence"/>
</dbReference>